<keyword evidence="3" id="KW-1185">Reference proteome</keyword>
<dbReference type="RefSeq" id="WP_320002614.1">
    <property type="nucleotide sequence ID" value="NZ_JAUHJS010000001.1"/>
</dbReference>
<dbReference type="Proteomes" id="UP001168552">
    <property type="component" value="Unassembled WGS sequence"/>
</dbReference>
<proteinExistence type="predicted"/>
<evidence type="ECO:0008006" key="4">
    <source>
        <dbReference type="Google" id="ProtNLM"/>
    </source>
</evidence>
<keyword evidence="1" id="KW-0732">Signal</keyword>
<sequence>MKQLFVYLSLIAAFNLTACSNASQVQNIDTEVFKADPWGCKGERLALVEQIKTHKDELLSLSQHDFVDLLGKPDKQELDSRNKKQFIYSLAPGKNCKNAEKAPLEMLIRFNATERSYEISFRNM</sequence>
<accession>A0ABT8F1B9</accession>
<evidence type="ECO:0000256" key="1">
    <source>
        <dbReference type="SAM" id="SignalP"/>
    </source>
</evidence>
<comment type="caution">
    <text evidence="2">The sequence shown here is derived from an EMBL/GenBank/DDBJ whole genome shotgun (WGS) entry which is preliminary data.</text>
</comment>
<feature type="signal peptide" evidence="1">
    <location>
        <begin position="1"/>
        <end position="18"/>
    </location>
</feature>
<gene>
    <name evidence="2" type="ORF">QWY31_01180</name>
</gene>
<evidence type="ECO:0000313" key="2">
    <source>
        <dbReference type="EMBL" id="MDN4164088.1"/>
    </source>
</evidence>
<evidence type="ECO:0000313" key="3">
    <source>
        <dbReference type="Proteomes" id="UP001168552"/>
    </source>
</evidence>
<name>A0ABT8F1B9_9BACT</name>
<reference evidence="2" key="1">
    <citation type="submission" date="2023-06" db="EMBL/GenBank/DDBJ databases">
        <title>Cytophagales bacterium Strain LB-30, isolated from soil.</title>
        <authorList>
            <person name="Liu B."/>
        </authorList>
    </citation>
    <scope>NUCLEOTIDE SEQUENCE</scope>
    <source>
        <strain evidence="2">LB-30</strain>
    </source>
</reference>
<protein>
    <recommendedName>
        <fullName evidence="4">Lipoprotein</fullName>
    </recommendedName>
</protein>
<dbReference type="EMBL" id="JAUHJS010000001">
    <property type="protein sequence ID" value="MDN4164088.1"/>
    <property type="molecule type" value="Genomic_DNA"/>
</dbReference>
<organism evidence="2 3">
    <name type="scientific">Shiella aurantiaca</name>
    <dbReference type="NCBI Taxonomy" id="3058365"/>
    <lineage>
        <taxon>Bacteria</taxon>
        <taxon>Pseudomonadati</taxon>
        <taxon>Bacteroidota</taxon>
        <taxon>Cytophagia</taxon>
        <taxon>Cytophagales</taxon>
        <taxon>Shiellaceae</taxon>
        <taxon>Shiella</taxon>
    </lineage>
</organism>
<feature type="chain" id="PRO_5046313213" description="Lipoprotein" evidence="1">
    <location>
        <begin position="19"/>
        <end position="124"/>
    </location>
</feature>